<dbReference type="Gene3D" id="3.40.50.2000">
    <property type="entry name" value="Glycogen Phosphorylase B"/>
    <property type="match status" value="2"/>
</dbReference>
<dbReference type="HOGENOM" id="CLU_009583_39_0_9"/>
<dbReference type="Pfam" id="PF00534">
    <property type="entry name" value="Glycos_transf_1"/>
    <property type="match status" value="1"/>
</dbReference>
<protein>
    <submittedName>
        <fullName evidence="2">Glycosyl transferase, group 1</fullName>
    </submittedName>
</protein>
<dbReference type="eggNOG" id="COG0438">
    <property type="taxonomic scope" value="Bacteria"/>
</dbReference>
<dbReference type="CAZy" id="GT4">
    <property type="family name" value="Glycosyltransferase Family 4"/>
</dbReference>
<sequence>MNILYVSNLKGNKWTGPNQSVPRQIRAQSKIDNVFWFNINNTENPEWNMLTKYHSTNDFQKISLDSLPTPFNKPDLIIFQGLYCFPFCKIIFEAWYKTIPYIIVTRGALPKQAQKNKRLKKFFANLVFFKRFVNKAKAIHYLTDQEYLDSGEKWNKNYFIIPNGIEIPQEYNYVLPQNGIKAVYIGRTDIYQKGLDLLLEACNQIKPLLLSNRVTIDLYGPDMDGAKSRLYDLIESFDLGDIISLNEGVFDAEKQQVLTNSDLFIMTSRFEGHPMGLIEALSYGLPSLVTKGTNMSKEVLAQDAGWVADDNVESIKDAFIKMLEEREKLKLKSKNALSLATNYDWDTIAQITHQKYLELQNNYNK</sequence>
<dbReference type="InterPro" id="IPR001296">
    <property type="entry name" value="Glyco_trans_1"/>
</dbReference>
<proteinExistence type="predicted"/>
<gene>
    <name evidence="2" type="ordered locus">BpOF4_06550</name>
</gene>
<dbReference type="GO" id="GO:0016757">
    <property type="term" value="F:glycosyltransferase activity"/>
    <property type="evidence" value="ECO:0007669"/>
    <property type="project" value="InterPro"/>
</dbReference>
<evidence type="ECO:0000259" key="1">
    <source>
        <dbReference type="Pfam" id="PF00534"/>
    </source>
</evidence>
<dbReference type="STRING" id="398511.BpOF4_06550"/>
<evidence type="ECO:0000313" key="3">
    <source>
        <dbReference type="Proteomes" id="UP000001544"/>
    </source>
</evidence>
<dbReference type="Proteomes" id="UP000001544">
    <property type="component" value="Chromosome"/>
</dbReference>
<reference evidence="2 3" key="1">
    <citation type="journal article" date="2011" name="Environ. Microbiol.">
        <title>Genome of alkaliphilic Bacillus pseudofirmus OF4 reveals adaptations that support the ability to grow in an external pH range from 7.5 to 11.4.</title>
        <authorList>
            <person name="Janto B."/>
            <person name="Ahmed A."/>
            <person name="Ito M."/>
            <person name="Liu J."/>
            <person name="Hicks D.B."/>
            <person name="Pagni S."/>
            <person name="Fackelmayer O.J."/>
            <person name="Smith T.A."/>
            <person name="Earl J."/>
            <person name="Elbourne L.D."/>
            <person name="Hassan K."/>
            <person name="Paulsen I.T."/>
            <person name="Kolsto A.B."/>
            <person name="Tourasse N.J."/>
            <person name="Ehrlich G.D."/>
            <person name="Boissy R."/>
            <person name="Ivey D.M."/>
            <person name="Li G."/>
            <person name="Xue Y."/>
            <person name="Ma Y."/>
            <person name="Hu F.Z."/>
            <person name="Krulwich T.A."/>
        </authorList>
    </citation>
    <scope>NUCLEOTIDE SEQUENCE [LARGE SCALE GENOMIC DNA]</scope>
    <source>
        <strain evidence="3">ATCC BAA-2126 / JCM 17055 / OF4</strain>
    </source>
</reference>
<dbReference type="PANTHER" id="PTHR12526:SF630">
    <property type="entry name" value="GLYCOSYLTRANSFERASE"/>
    <property type="match status" value="1"/>
</dbReference>
<dbReference type="AlphaFoldDB" id="D3G093"/>
<dbReference type="KEGG" id="bpf:BpOF4_06550"/>
<keyword evidence="2" id="KW-0808">Transferase</keyword>
<keyword evidence="3" id="KW-1185">Reference proteome</keyword>
<dbReference type="PANTHER" id="PTHR12526">
    <property type="entry name" value="GLYCOSYLTRANSFERASE"/>
    <property type="match status" value="1"/>
</dbReference>
<dbReference type="SUPFAM" id="SSF53756">
    <property type="entry name" value="UDP-Glycosyltransferase/glycogen phosphorylase"/>
    <property type="match status" value="1"/>
</dbReference>
<feature type="domain" description="Glycosyl transferase family 1" evidence="1">
    <location>
        <begin position="176"/>
        <end position="335"/>
    </location>
</feature>
<dbReference type="EMBL" id="CP001878">
    <property type="protein sequence ID" value="ADC49368.1"/>
    <property type="molecule type" value="Genomic_DNA"/>
</dbReference>
<organism evidence="2 3">
    <name type="scientific">Alkalihalophilus pseudofirmus (strain ATCC BAA-2126 / JCM 17055 / OF4)</name>
    <name type="common">Bacillus pseudofirmus</name>
    <dbReference type="NCBI Taxonomy" id="398511"/>
    <lineage>
        <taxon>Bacteria</taxon>
        <taxon>Bacillati</taxon>
        <taxon>Bacillota</taxon>
        <taxon>Bacilli</taxon>
        <taxon>Bacillales</taxon>
        <taxon>Bacillaceae</taxon>
        <taxon>Alkalihalophilus</taxon>
    </lineage>
</organism>
<dbReference type="RefSeq" id="WP_012960641.1">
    <property type="nucleotide sequence ID" value="NC_013791.2"/>
</dbReference>
<name>D3G093_ALKPO</name>
<evidence type="ECO:0000313" key="2">
    <source>
        <dbReference type="EMBL" id="ADC49368.1"/>
    </source>
</evidence>
<accession>D3G093</accession>